<dbReference type="PANTHER" id="PTHR28079">
    <property type="entry name" value="RNA POLYMERASE I-SPECIFIC TRANSCRIPTION INITIATION FACTOR RRN5"/>
    <property type="match status" value="1"/>
</dbReference>
<dbReference type="Proteomes" id="UP001369815">
    <property type="component" value="Unassembled WGS sequence"/>
</dbReference>
<dbReference type="SUPFAM" id="SSF46689">
    <property type="entry name" value="Homeodomain-like"/>
    <property type="match status" value="1"/>
</dbReference>
<organism evidence="3 4">
    <name type="scientific">Daldinia eschscholtzii</name>
    <dbReference type="NCBI Taxonomy" id="292717"/>
    <lineage>
        <taxon>Eukaryota</taxon>
        <taxon>Fungi</taxon>
        <taxon>Dikarya</taxon>
        <taxon>Ascomycota</taxon>
        <taxon>Pezizomycotina</taxon>
        <taxon>Sordariomycetes</taxon>
        <taxon>Xylariomycetidae</taxon>
        <taxon>Xylariales</taxon>
        <taxon>Hypoxylaceae</taxon>
        <taxon>Daldinia</taxon>
    </lineage>
</organism>
<feature type="region of interest" description="Disordered" evidence="1">
    <location>
        <begin position="357"/>
        <end position="513"/>
    </location>
</feature>
<dbReference type="InterPro" id="IPR039601">
    <property type="entry name" value="Rrn5"/>
</dbReference>
<proteinExistence type="predicted"/>
<dbReference type="SMART" id="SM00717">
    <property type="entry name" value="SANT"/>
    <property type="match status" value="1"/>
</dbReference>
<dbReference type="GO" id="GO:0000500">
    <property type="term" value="C:RNA polymerase I upstream activating factor complex"/>
    <property type="evidence" value="ECO:0007669"/>
    <property type="project" value="InterPro"/>
</dbReference>
<evidence type="ECO:0000313" key="4">
    <source>
        <dbReference type="Proteomes" id="UP001369815"/>
    </source>
</evidence>
<feature type="compositionally biased region" description="Basic and acidic residues" evidence="1">
    <location>
        <begin position="357"/>
        <end position="366"/>
    </location>
</feature>
<feature type="compositionally biased region" description="Acidic residues" evidence="1">
    <location>
        <begin position="578"/>
        <end position="593"/>
    </location>
</feature>
<dbReference type="EMBL" id="JBANMG010000001">
    <property type="protein sequence ID" value="KAK6957875.1"/>
    <property type="molecule type" value="Genomic_DNA"/>
</dbReference>
<dbReference type="GO" id="GO:0001181">
    <property type="term" value="F:RNA polymerase I general transcription initiation factor activity"/>
    <property type="evidence" value="ECO:0007669"/>
    <property type="project" value="TreeGrafter"/>
</dbReference>
<reference evidence="3 4" key="1">
    <citation type="journal article" date="2024" name="Front Chem Biol">
        <title>Unveiling the potential of Daldinia eschscholtzii MFLUCC 19-0629 through bioactivity and bioinformatics studies for enhanced sustainable agriculture production.</title>
        <authorList>
            <person name="Brooks S."/>
            <person name="Weaver J.A."/>
            <person name="Klomchit A."/>
            <person name="Alharthi S.A."/>
            <person name="Onlamun T."/>
            <person name="Nurani R."/>
            <person name="Vong T.K."/>
            <person name="Alberti F."/>
            <person name="Greco C."/>
        </authorList>
    </citation>
    <scope>NUCLEOTIDE SEQUENCE [LARGE SCALE GENOMIC DNA]</scope>
    <source>
        <strain evidence="3">MFLUCC 19-0629</strain>
    </source>
</reference>
<dbReference type="CDD" id="cd00167">
    <property type="entry name" value="SANT"/>
    <property type="match status" value="1"/>
</dbReference>
<feature type="compositionally biased region" description="Low complexity" evidence="1">
    <location>
        <begin position="418"/>
        <end position="428"/>
    </location>
</feature>
<dbReference type="Gene3D" id="1.10.10.60">
    <property type="entry name" value="Homeodomain-like"/>
    <property type="match status" value="1"/>
</dbReference>
<name>A0AAX6MZ41_9PEZI</name>
<dbReference type="PROSITE" id="PS51293">
    <property type="entry name" value="SANT"/>
    <property type="match status" value="1"/>
</dbReference>
<sequence length="641" mass="71305">MDLDDDPEYRPADSGSDNEPSRPPPPSSPPSGESTRKRRHRAVEPSPAVSLSKRQKGGFNFQYLNLLNEEISDAAVGIIRDESLDLAPAQVGVVSWTPSEKQAFFSALGRLGRDDIAGIAARVGTKSPLEIRQYLVLLDEAERARRENDGKRHRALRPVDVPAAVELSTELCAALEQAADGIALRCDKYEAALEQKRWQGRWLVTTQLARVLEHQQRASSNRSNDVTAETNDLPPFAELFALRNWLQLSERIFMNSSVVPDGNWRGISEEPPSIRATALADFHSLVLSVTRRLVSATLYVASSRVRVKRAGDRRNRTSDLVKVKDVQAAVASVGMAENSRQFWARAARRLRLDVYDDEQDDRKEEISGMTDQEYLSGREGDDHEDLDTETEDIIESNVGEEDEERNAPSEIDNNEADPSSTSSSPPLSYDEVETALGFPPTPRPSSHPPQELPTDLPSIPSSPSEPSFSDSDSGSGSDSNSAANSNSDVPMKDPSEEEQDNEEKDPPALALDLREALTYTASYDHASTARSRDALRARIRMEHELWADAERFDARAAAREEARLWRVVYDGRGRVKEEEDEEHEEEEGEDEKGEEGPEIGRRSALVDLGANWREHIEYYSEWEVTGGMRGVAEDSNADVKD</sequence>
<dbReference type="AlphaFoldDB" id="A0AAX6MZ41"/>
<feature type="compositionally biased region" description="Acidic residues" evidence="1">
    <location>
        <begin position="382"/>
        <end position="404"/>
    </location>
</feature>
<dbReference type="GO" id="GO:0000182">
    <property type="term" value="F:rDNA binding"/>
    <property type="evidence" value="ECO:0007669"/>
    <property type="project" value="TreeGrafter"/>
</dbReference>
<feature type="domain" description="SANT" evidence="2">
    <location>
        <begin position="91"/>
        <end position="143"/>
    </location>
</feature>
<feature type="compositionally biased region" description="Pro residues" evidence="1">
    <location>
        <begin position="439"/>
        <end position="451"/>
    </location>
</feature>
<dbReference type="GO" id="GO:0042790">
    <property type="term" value="P:nucleolar large rRNA transcription by RNA polymerase I"/>
    <property type="evidence" value="ECO:0007669"/>
    <property type="project" value="InterPro"/>
</dbReference>
<keyword evidence="4" id="KW-1185">Reference proteome</keyword>
<dbReference type="GO" id="GO:0006361">
    <property type="term" value="P:transcription initiation at RNA polymerase I promoter"/>
    <property type="evidence" value="ECO:0007669"/>
    <property type="project" value="TreeGrafter"/>
</dbReference>
<feature type="region of interest" description="Disordered" evidence="1">
    <location>
        <begin position="573"/>
        <end position="601"/>
    </location>
</feature>
<feature type="region of interest" description="Disordered" evidence="1">
    <location>
        <begin position="1"/>
        <end position="51"/>
    </location>
</feature>
<evidence type="ECO:0000256" key="1">
    <source>
        <dbReference type="SAM" id="MobiDB-lite"/>
    </source>
</evidence>
<dbReference type="InterPro" id="IPR009057">
    <property type="entry name" value="Homeodomain-like_sf"/>
</dbReference>
<evidence type="ECO:0000313" key="3">
    <source>
        <dbReference type="EMBL" id="KAK6957875.1"/>
    </source>
</evidence>
<dbReference type="InterPro" id="IPR017884">
    <property type="entry name" value="SANT_dom"/>
</dbReference>
<evidence type="ECO:0000259" key="2">
    <source>
        <dbReference type="PROSITE" id="PS51293"/>
    </source>
</evidence>
<dbReference type="PANTHER" id="PTHR28079:SF1">
    <property type="entry name" value="RNA POLYMERASE I-SPECIFIC TRANSCRIPTION INITIATION FACTOR RRN5"/>
    <property type="match status" value="1"/>
</dbReference>
<gene>
    <name evidence="3" type="ORF">Daesc_000664</name>
</gene>
<protein>
    <recommendedName>
        <fullName evidence="2">SANT domain-containing protein</fullName>
    </recommendedName>
</protein>
<dbReference type="InterPro" id="IPR001005">
    <property type="entry name" value="SANT/Myb"/>
</dbReference>
<feature type="compositionally biased region" description="Low complexity" evidence="1">
    <location>
        <begin position="457"/>
        <end position="488"/>
    </location>
</feature>
<comment type="caution">
    <text evidence="3">The sequence shown here is derived from an EMBL/GenBank/DDBJ whole genome shotgun (WGS) entry which is preliminary data.</text>
</comment>
<accession>A0AAX6MZ41</accession>